<accession>A0A225UD05</accession>
<keyword evidence="3 6" id="KW-0812">Transmembrane</keyword>
<dbReference type="EMBL" id="NBNE01021524">
    <property type="protein sequence ID" value="OWY90922.1"/>
    <property type="molecule type" value="Genomic_DNA"/>
</dbReference>
<feature type="transmembrane region" description="Helical" evidence="6">
    <location>
        <begin position="262"/>
        <end position="281"/>
    </location>
</feature>
<evidence type="ECO:0000259" key="7">
    <source>
        <dbReference type="Pfam" id="PF01061"/>
    </source>
</evidence>
<gene>
    <name evidence="9" type="ORF">PHMEG_00040718</name>
</gene>
<dbReference type="OrthoDB" id="105165at2759"/>
<comment type="subcellular location">
    <subcellularLocation>
        <location evidence="1">Membrane</location>
        <topology evidence="1">Multi-pass membrane protein</topology>
    </subcellularLocation>
</comment>
<evidence type="ECO:0000256" key="6">
    <source>
        <dbReference type="SAM" id="Phobius"/>
    </source>
</evidence>
<dbReference type="GO" id="GO:0140359">
    <property type="term" value="F:ABC-type transporter activity"/>
    <property type="evidence" value="ECO:0007669"/>
    <property type="project" value="InterPro"/>
</dbReference>
<dbReference type="GO" id="GO:0005524">
    <property type="term" value="F:ATP binding"/>
    <property type="evidence" value="ECO:0007669"/>
    <property type="project" value="InterPro"/>
</dbReference>
<keyword evidence="2" id="KW-0813">Transport</keyword>
<feature type="transmembrane region" description="Helical" evidence="6">
    <location>
        <begin position="53"/>
        <end position="74"/>
    </location>
</feature>
<dbReference type="GO" id="GO:0016020">
    <property type="term" value="C:membrane"/>
    <property type="evidence" value="ECO:0007669"/>
    <property type="project" value="UniProtKB-SubCell"/>
</dbReference>
<feature type="transmembrane region" description="Helical" evidence="6">
    <location>
        <begin position="95"/>
        <end position="120"/>
    </location>
</feature>
<feature type="transmembrane region" description="Helical" evidence="6">
    <location>
        <begin position="161"/>
        <end position="179"/>
    </location>
</feature>
<sequence>MTQAKFLVQRFFRMYWRTASYNLTRFFLALVLGLLFGVTYVSAEYSSYAGINSGMGMLYCTTSFFGFISFSSVVPVASQDRLAFYRERASQTYNALWYFMGSTVVEVPYVFYVVALGTIFPDGWIHWGEHIFIYWLHLSVHVLWHVYFGQFMAYLLPTVEVATVFGVLVQMIFFLFIGFNPPGGSIPRGYKWLYDITPHKYSLALVASLVFGDCPSDGDGSDIGCRVMTGLPPSLPKDMTVKDYLGDVFAMKRSEDWKNVCFVLGFLVLYRVLGLLALRFVNHQKK</sequence>
<feature type="transmembrane region" description="Helical" evidence="6">
    <location>
        <begin position="132"/>
        <end position="149"/>
    </location>
</feature>
<evidence type="ECO:0000256" key="5">
    <source>
        <dbReference type="ARBA" id="ARBA00023136"/>
    </source>
</evidence>
<comment type="caution">
    <text evidence="9">The sequence shown here is derived from an EMBL/GenBank/DDBJ whole genome shotgun (WGS) entry which is preliminary data.</text>
</comment>
<dbReference type="AlphaFoldDB" id="A0A225UD05"/>
<keyword evidence="4 6" id="KW-1133">Transmembrane helix</keyword>
<name>A0A225UD05_9STRA</name>
<evidence type="ECO:0000313" key="9">
    <source>
        <dbReference type="EMBL" id="OWY90922.1"/>
    </source>
</evidence>
<organism evidence="9 10">
    <name type="scientific">Phytophthora megakarya</name>
    <dbReference type="NCBI Taxonomy" id="4795"/>
    <lineage>
        <taxon>Eukaryota</taxon>
        <taxon>Sar</taxon>
        <taxon>Stramenopiles</taxon>
        <taxon>Oomycota</taxon>
        <taxon>Peronosporomycetes</taxon>
        <taxon>Peronosporales</taxon>
        <taxon>Peronosporaceae</taxon>
        <taxon>Phytophthora</taxon>
    </lineage>
</organism>
<dbReference type="Pfam" id="PF06422">
    <property type="entry name" value="PDR_CDR"/>
    <property type="match status" value="1"/>
</dbReference>
<dbReference type="InterPro" id="IPR013525">
    <property type="entry name" value="ABC2_TM"/>
</dbReference>
<feature type="domain" description="CDR ABC transporter" evidence="8">
    <location>
        <begin position="242"/>
        <end position="285"/>
    </location>
</feature>
<proteinExistence type="predicted"/>
<evidence type="ECO:0000256" key="3">
    <source>
        <dbReference type="ARBA" id="ARBA00022692"/>
    </source>
</evidence>
<dbReference type="Proteomes" id="UP000198211">
    <property type="component" value="Unassembled WGS sequence"/>
</dbReference>
<evidence type="ECO:0000313" key="10">
    <source>
        <dbReference type="Proteomes" id="UP000198211"/>
    </source>
</evidence>
<protein>
    <submittedName>
        <fullName evidence="9">ABC transporter</fullName>
    </submittedName>
</protein>
<dbReference type="PANTHER" id="PTHR19241">
    <property type="entry name" value="ATP-BINDING CASSETTE TRANSPORTER"/>
    <property type="match status" value="1"/>
</dbReference>
<feature type="domain" description="ABC-2 type transporter transmembrane" evidence="7">
    <location>
        <begin position="2"/>
        <end position="209"/>
    </location>
</feature>
<evidence type="ECO:0000256" key="2">
    <source>
        <dbReference type="ARBA" id="ARBA00022448"/>
    </source>
</evidence>
<evidence type="ECO:0000259" key="8">
    <source>
        <dbReference type="Pfam" id="PF06422"/>
    </source>
</evidence>
<keyword evidence="5 6" id="KW-0472">Membrane</keyword>
<evidence type="ECO:0000256" key="1">
    <source>
        <dbReference type="ARBA" id="ARBA00004141"/>
    </source>
</evidence>
<keyword evidence="10" id="KW-1185">Reference proteome</keyword>
<evidence type="ECO:0000256" key="4">
    <source>
        <dbReference type="ARBA" id="ARBA00022989"/>
    </source>
</evidence>
<reference evidence="10" key="1">
    <citation type="submission" date="2017-03" db="EMBL/GenBank/DDBJ databases">
        <title>Phytopthora megakarya and P. palmivora, two closely related causual agents of cacao black pod achieved similar genome size and gene model numbers by different mechanisms.</title>
        <authorList>
            <person name="Ali S."/>
            <person name="Shao J."/>
            <person name="Larry D.J."/>
            <person name="Kronmiller B."/>
            <person name="Shen D."/>
            <person name="Strem M.D."/>
            <person name="Melnick R.L."/>
            <person name="Guiltinan M.J."/>
            <person name="Tyler B.M."/>
            <person name="Meinhardt L.W."/>
            <person name="Bailey B.A."/>
        </authorList>
    </citation>
    <scope>NUCLEOTIDE SEQUENCE [LARGE SCALE GENOMIC DNA]</scope>
    <source>
        <strain evidence="10">zdho120</strain>
    </source>
</reference>
<dbReference type="InterPro" id="IPR010929">
    <property type="entry name" value="PDR_CDR_ABC"/>
</dbReference>
<dbReference type="Pfam" id="PF01061">
    <property type="entry name" value="ABC2_membrane"/>
    <property type="match status" value="1"/>
</dbReference>
<dbReference type="STRING" id="4795.A0A225UD05"/>